<dbReference type="EC" id="5.4.99.12" evidence="4"/>
<feature type="active site" description="Nucleophile" evidence="4">
    <location>
        <position position="53"/>
    </location>
</feature>
<dbReference type="InterPro" id="IPR001406">
    <property type="entry name" value="PsdUridine_synth_TruA"/>
</dbReference>
<dbReference type="CDD" id="cd02570">
    <property type="entry name" value="PseudoU_synth_EcTruA"/>
    <property type="match status" value="1"/>
</dbReference>
<feature type="domain" description="Pseudouridine synthase I TruA alpha/beta" evidence="6">
    <location>
        <begin position="142"/>
        <end position="243"/>
    </location>
</feature>
<comment type="similarity">
    <text evidence="1 4 5">Belongs to the tRNA pseudouridine synthase TruA family.</text>
</comment>
<comment type="function">
    <text evidence="4">Formation of pseudouridine at positions 38, 39 and 40 in the anticodon stem and loop of transfer RNAs.</text>
</comment>
<name>A0ABT9YN44_9BACI</name>
<evidence type="ECO:0000256" key="4">
    <source>
        <dbReference type="HAMAP-Rule" id="MF_00171"/>
    </source>
</evidence>
<evidence type="ECO:0000256" key="3">
    <source>
        <dbReference type="ARBA" id="ARBA00023235"/>
    </source>
</evidence>
<keyword evidence="2 4" id="KW-0819">tRNA processing</keyword>
<feature type="domain" description="Pseudouridine synthase I TruA alpha/beta" evidence="6">
    <location>
        <begin position="8"/>
        <end position="104"/>
    </location>
</feature>
<feature type="binding site" evidence="4">
    <location>
        <position position="111"/>
    </location>
    <ligand>
        <name>substrate</name>
    </ligand>
</feature>
<evidence type="ECO:0000313" key="8">
    <source>
        <dbReference type="Proteomes" id="UP001225034"/>
    </source>
</evidence>
<dbReference type="PANTHER" id="PTHR11142">
    <property type="entry name" value="PSEUDOURIDYLATE SYNTHASE"/>
    <property type="match status" value="1"/>
</dbReference>
<accession>A0ABT9YN44</accession>
<protein>
    <recommendedName>
        <fullName evidence="4">tRNA pseudouridine synthase A</fullName>
        <ecNumber evidence="4">5.4.99.12</ecNumber>
    </recommendedName>
    <alternativeName>
        <fullName evidence="4">tRNA pseudouridine(38-40) synthase</fullName>
    </alternativeName>
    <alternativeName>
        <fullName evidence="4">tRNA pseudouridylate synthase I</fullName>
    </alternativeName>
    <alternativeName>
        <fullName evidence="4">tRNA-uridine isomerase I</fullName>
    </alternativeName>
</protein>
<comment type="caution">
    <text evidence="4">Lacks conserved residue(s) required for the propagation of feature annotation.</text>
</comment>
<dbReference type="InterPro" id="IPR020094">
    <property type="entry name" value="TruA/RsuA/RluB/E/F_N"/>
</dbReference>
<evidence type="ECO:0000259" key="6">
    <source>
        <dbReference type="Pfam" id="PF01416"/>
    </source>
</evidence>
<gene>
    <name evidence="4" type="primary">truA</name>
    <name evidence="7" type="ORF">J2S05_004140</name>
</gene>
<comment type="caution">
    <text evidence="7">The sequence shown here is derived from an EMBL/GenBank/DDBJ whole genome shotgun (WGS) entry which is preliminary data.</text>
</comment>
<dbReference type="InterPro" id="IPR020095">
    <property type="entry name" value="PsdUridine_synth_TruA_C"/>
</dbReference>
<evidence type="ECO:0000256" key="2">
    <source>
        <dbReference type="ARBA" id="ARBA00022694"/>
    </source>
</evidence>
<comment type="subunit">
    <text evidence="4">Homodimer.</text>
</comment>
<keyword evidence="3 4" id="KW-0413">Isomerase</keyword>
<proteinExistence type="inferred from homology"/>
<organism evidence="7 8">
    <name type="scientific">Alkalicoccobacillus murimartini</name>
    <dbReference type="NCBI Taxonomy" id="171685"/>
    <lineage>
        <taxon>Bacteria</taxon>
        <taxon>Bacillati</taxon>
        <taxon>Bacillota</taxon>
        <taxon>Bacilli</taxon>
        <taxon>Bacillales</taxon>
        <taxon>Bacillaceae</taxon>
        <taxon>Alkalicoccobacillus</taxon>
    </lineage>
</organism>
<sequence length="254" mass="28582">MQRIACLIEYIGTNFAGYQVQPNGRTVQQEIETSLMKLHKGQDIKVSASGRTDAGVHAKGQVIHFDSPLSIPADRWAKALNTLLPRDIRIIASQYVDTDFHARYTTTGKQYRYKVIRRDDIFMRNRAYYVPHSLDIEAMREACGYMLGTHDFSSFCAANTSVEDKVRTITQCEIAEHDDELNFILAGNGFLYNMVRIAVGTLLEVGSGKRSPSEVAQIISSENRKAAGKTAPAHGLYLWSVTYAKPLFIRENER</sequence>
<dbReference type="HAMAP" id="MF_00171">
    <property type="entry name" value="TruA"/>
    <property type="match status" value="1"/>
</dbReference>
<dbReference type="Gene3D" id="3.30.70.660">
    <property type="entry name" value="Pseudouridine synthase I, catalytic domain, C-terminal subdomain"/>
    <property type="match status" value="1"/>
</dbReference>
<dbReference type="RefSeq" id="WP_306986064.1">
    <property type="nucleotide sequence ID" value="NZ_JAUSUA010000010.1"/>
</dbReference>
<dbReference type="Proteomes" id="UP001225034">
    <property type="component" value="Unassembled WGS sequence"/>
</dbReference>
<dbReference type="NCBIfam" id="TIGR00071">
    <property type="entry name" value="hisT_truA"/>
    <property type="match status" value="1"/>
</dbReference>
<dbReference type="PIRSF" id="PIRSF001430">
    <property type="entry name" value="tRNA_psdUrid_synth"/>
    <property type="match status" value="1"/>
</dbReference>
<dbReference type="GO" id="GO:0160147">
    <property type="term" value="F:tRNA pseudouridine(38-40) synthase activity"/>
    <property type="evidence" value="ECO:0007669"/>
    <property type="project" value="UniProtKB-EC"/>
</dbReference>
<dbReference type="Pfam" id="PF01416">
    <property type="entry name" value="PseudoU_synth_1"/>
    <property type="match status" value="2"/>
</dbReference>
<dbReference type="InterPro" id="IPR020103">
    <property type="entry name" value="PsdUridine_synth_cat_dom_sf"/>
</dbReference>
<reference evidence="7 8" key="1">
    <citation type="submission" date="2023-07" db="EMBL/GenBank/DDBJ databases">
        <title>Genomic Encyclopedia of Type Strains, Phase IV (KMG-IV): sequencing the most valuable type-strain genomes for metagenomic binning, comparative biology and taxonomic classification.</title>
        <authorList>
            <person name="Goeker M."/>
        </authorList>
    </citation>
    <scope>NUCLEOTIDE SEQUENCE [LARGE SCALE GENOMIC DNA]</scope>
    <source>
        <strain evidence="7 8">DSM 19154</strain>
    </source>
</reference>
<evidence type="ECO:0000313" key="7">
    <source>
        <dbReference type="EMBL" id="MDQ0209299.1"/>
    </source>
</evidence>
<evidence type="ECO:0000256" key="5">
    <source>
        <dbReference type="RuleBase" id="RU003792"/>
    </source>
</evidence>
<dbReference type="SUPFAM" id="SSF55120">
    <property type="entry name" value="Pseudouridine synthase"/>
    <property type="match status" value="1"/>
</dbReference>
<dbReference type="InterPro" id="IPR020097">
    <property type="entry name" value="PsdUridine_synth_TruA_a/b_dom"/>
</dbReference>
<dbReference type="EMBL" id="JAUSUA010000010">
    <property type="protein sequence ID" value="MDQ0209299.1"/>
    <property type="molecule type" value="Genomic_DNA"/>
</dbReference>
<keyword evidence="8" id="KW-1185">Reference proteome</keyword>
<comment type="catalytic activity">
    <reaction evidence="4 5">
        <text>uridine(38/39/40) in tRNA = pseudouridine(38/39/40) in tRNA</text>
        <dbReference type="Rhea" id="RHEA:22376"/>
        <dbReference type="Rhea" id="RHEA-COMP:10085"/>
        <dbReference type="Rhea" id="RHEA-COMP:10087"/>
        <dbReference type="ChEBI" id="CHEBI:65314"/>
        <dbReference type="ChEBI" id="CHEBI:65315"/>
        <dbReference type="EC" id="5.4.99.12"/>
    </reaction>
</comment>
<dbReference type="Gene3D" id="3.30.70.580">
    <property type="entry name" value="Pseudouridine synthase I, catalytic domain, N-terminal subdomain"/>
    <property type="match status" value="1"/>
</dbReference>
<evidence type="ECO:0000256" key="1">
    <source>
        <dbReference type="ARBA" id="ARBA00009375"/>
    </source>
</evidence>
<dbReference type="PANTHER" id="PTHR11142:SF0">
    <property type="entry name" value="TRNA PSEUDOURIDINE SYNTHASE-LIKE 1"/>
    <property type="match status" value="1"/>
</dbReference>